<proteinExistence type="predicted"/>
<organism evidence="2 3">
    <name type="scientific">Streptomyces filamentosus</name>
    <name type="common">Streptomyces roseosporus</name>
    <dbReference type="NCBI Taxonomy" id="67294"/>
    <lineage>
        <taxon>Bacteria</taxon>
        <taxon>Bacillati</taxon>
        <taxon>Actinomycetota</taxon>
        <taxon>Actinomycetes</taxon>
        <taxon>Kitasatosporales</taxon>
        <taxon>Streptomycetaceae</taxon>
        <taxon>Streptomyces</taxon>
    </lineage>
</organism>
<dbReference type="AlphaFoldDB" id="A0A919BXX3"/>
<evidence type="ECO:0000313" key="3">
    <source>
        <dbReference type="Proteomes" id="UP000632849"/>
    </source>
</evidence>
<feature type="compositionally biased region" description="Basic and acidic residues" evidence="1">
    <location>
        <begin position="42"/>
        <end position="58"/>
    </location>
</feature>
<name>A0A919BXX3_STRFL</name>
<protein>
    <submittedName>
        <fullName evidence="2">Uncharacterized protein</fullName>
    </submittedName>
</protein>
<comment type="caution">
    <text evidence="2">The sequence shown here is derived from an EMBL/GenBank/DDBJ whole genome shotgun (WGS) entry which is preliminary data.</text>
</comment>
<accession>A0A919BXX3</accession>
<dbReference type="EMBL" id="BNBE01000004">
    <property type="protein sequence ID" value="GHG28011.1"/>
    <property type="molecule type" value="Genomic_DNA"/>
</dbReference>
<evidence type="ECO:0000256" key="1">
    <source>
        <dbReference type="SAM" id="MobiDB-lite"/>
    </source>
</evidence>
<sequence length="66" mass="7298">MFGHCCHSSVAVFVRGAAPDVRAVVRQDRADRSGSPRLPAGRRQEHGADGDRHEERSRTHGRLLLP</sequence>
<dbReference type="Proteomes" id="UP000632849">
    <property type="component" value="Unassembled WGS sequence"/>
</dbReference>
<reference evidence="2" key="2">
    <citation type="submission" date="2020-09" db="EMBL/GenBank/DDBJ databases">
        <authorList>
            <person name="Sun Q."/>
            <person name="Ohkuma M."/>
        </authorList>
    </citation>
    <scope>NUCLEOTIDE SEQUENCE</scope>
    <source>
        <strain evidence="2">JCM 4122</strain>
    </source>
</reference>
<gene>
    <name evidence="2" type="ORF">GCM10017667_76280</name>
</gene>
<reference evidence="2" key="1">
    <citation type="journal article" date="2014" name="Int. J. Syst. Evol. Microbiol.">
        <title>Complete genome sequence of Corynebacterium casei LMG S-19264T (=DSM 44701T), isolated from a smear-ripened cheese.</title>
        <authorList>
            <consortium name="US DOE Joint Genome Institute (JGI-PGF)"/>
            <person name="Walter F."/>
            <person name="Albersmeier A."/>
            <person name="Kalinowski J."/>
            <person name="Ruckert C."/>
        </authorList>
    </citation>
    <scope>NUCLEOTIDE SEQUENCE</scope>
    <source>
        <strain evidence="2">JCM 4122</strain>
    </source>
</reference>
<feature type="region of interest" description="Disordered" evidence="1">
    <location>
        <begin position="25"/>
        <end position="66"/>
    </location>
</feature>
<evidence type="ECO:0000313" key="2">
    <source>
        <dbReference type="EMBL" id="GHG28011.1"/>
    </source>
</evidence>
<feature type="compositionally biased region" description="Basic and acidic residues" evidence="1">
    <location>
        <begin position="25"/>
        <end position="34"/>
    </location>
</feature>
<keyword evidence="3" id="KW-1185">Reference proteome</keyword>